<dbReference type="SUPFAM" id="SSF46689">
    <property type="entry name" value="Homeodomain-like"/>
    <property type="match status" value="1"/>
</dbReference>
<dbReference type="PANTHER" id="PTHR30055:SF234">
    <property type="entry name" value="HTH-TYPE TRANSCRIPTIONAL REGULATOR BETI"/>
    <property type="match status" value="1"/>
</dbReference>
<evidence type="ECO:0000256" key="3">
    <source>
        <dbReference type="ARBA" id="ARBA00023163"/>
    </source>
</evidence>
<dbReference type="Gene3D" id="1.10.357.10">
    <property type="entry name" value="Tetracycline Repressor, domain 2"/>
    <property type="match status" value="1"/>
</dbReference>
<dbReference type="Pfam" id="PF00440">
    <property type="entry name" value="TetR_N"/>
    <property type="match status" value="1"/>
</dbReference>
<gene>
    <name evidence="6" type="ORF">HDE69_002738</name>
</gene>
<sequence length="205" mass="23236">MSATVPIKDDAIQKQILQAAQQLFQAHGLQKVTMDDVAKAIGKGRSSLYYYYKNKEEILDAVMDNEIRENLEEVARAVAQRSSAEQKINAFYLTRLQLLEKRRALYSALDVGMDANEMSNFNKAKHAIHKRVVERENKMLGQILDHGIETGELRSIDAKDRDDLIFVLLSGLHGLKREMVLDNDFSRIEAAVNALSRLVIHGLKK</sequence>
<proteinExistence type="predicted"/>
<evidence type="ECO:0000256" key="2">
    <source>
        <dbReference type="ARBA" id="ARBA00023125"/>
    </source>
</evidence>
<keyword evidence="3" id="KW-0804">Transcription</keyword>
<dbReference type="SUPFAM" id="SSF48498">
    <property type="entry name" value="Tetracyclin repressor-like, C-terminal domain"/>
    <property type="match status" value="1"/>
</dbReference>
<comment type="caution">
    <text evidence="6">The sequence shown here is derived from an EMBL/GenBank/DDBJ whole genome shotgun (WGS) entry which is preliminary data.</text>
</comment>
<accession>A0A7W8YUB9</accession>
<evidence type="ECO:0000256" key="4">
    <source>
        <dbReference type="PROSITE-ProRule" id="PRU00335"/>
    </source>
</evidence>
<dbReference type="PANTHER" id="PTHR30055">
    <property type="entry name" value="HTH-TYPE TRANSCRIPTIONAL REGULATOR RUTR"/>
    <property type="match status" value="1"/>
</dbReference>
<dbReference type="EMBL" id="JACHCF010000006">
    <property type="protein sequence ID" value="MBB5621675.1"/>
    <property type="molecule type" value="Genomic_DNA"/>
</dbReference>
<dbReference type="InterPro" id="IPR050109">
    <property type="entry name" value="HTH-type_TetR-like_transc_reg"/>
</dbReference>
<feature type="domain" description="HTH tetR-type" evidence="5">
    <location>
        <begin position="10"/>
        <end position="70"/>
    </location>
</feature>
<reference evidence="6 7" key="1">
    <citation type="submission" date="2020-08" db="EMBL/GenBank/DDBJ databases">
        <title>Genomic Encyclopedia of Type Strains, Phase IV (KMG-V): Genome sequencing to study the core and pangenomes of soil and plant-associated prokaryotes.</title>
        <authorList>
            <person name="Whitman W."/>
        </authorList>
    </citation>
    <scope>NUCLEOTIDE SEQUENCE [LARGE SCALE GENOMIC DNA]</scope>
    <source>
        <strain evidence="6 7">MP7CTX6</strain>
    </source>
</reference>
<evidence type="ECO:0000313" key="7">
    <source>
        <dbReference type="Proteomes" id="UP000537718"/>
    </source>
</evidence>
<dbReference type="GO" id="GO:0000976">
    <property type="term" value="F:transcription cis-regulatory region binding"/>
    <property type="evidence" value="ECO:0007669"/>
    <property type="project" value="TreeGrafter"/>
</dbReference>
<protein>
    <submittedName>
        <fullName evidence="6">AcrR family transcriptional regulator</fullName>
    </submittedName>
</protein>
<evidence type="ECO:0000313" key="6">
    <source>
        <dbReference type="EMBL" id="MBB5621675.1"/>
    </source>
</evidence>
<dbReference type="InterPro" id="IPR036271">
    <property type="entry name" value="Tet_transcr_reg_TetR-rel_C_sf"/>
</dbReference>
<dbReference type="InterPro" id="IPR001647">
    <property type="entry name" value="HTH_TetR"/>
</dbReference>
<dbReference type="InterPro" id="IPR009057">
    <property type="entry name" value="Homeodomain-like_sf"/>
</dbReference>
<keyword evidence="1" id="KW-0805">Transcription regulation</keyword>
<dbReference type="Proteomes" id="UP000537718">
    <property type="component" value="Unassembled WGS sequence"/>
</dbReference>
<evidence type="ECO:0000259" key="5">
    <source>
        <dbReference type="PROSITE" id="PS50977"/>
    </source>
</evidence>
<keyword evidence="2 4" id="KW-0238">DNA-binding</keyword>
<name>A0A7W8YUB9_9SPHI</name>
<organism evidence="6 7">
    <name type="scientific">Pedobacter cryoconitis</name>
    <dbReference type="NCBI Taxonomy" id="188932"/>
    <lineage>
        <taxon>Bacteria</taxon>
        <taxon>Pseudomonadati</taxon>
        <taxon>Bacteroidota</taxon>
        <taxon>Sphingobacteriia</taxon>
        <taxon>Sphingobacteriales</taxon>
        <taxon>Sphingobacteriaceae</taxon>
        <taxon>Pedobacter</taxon>
    </lineage>
</organism>
<dbReference type="GO" id="GO:0003700">
    <property type="term" value="F:DNA-binding transcription factor activity"/>
    <property type="evidence" value="ECO:0007669"/>
    <property type="project" value="TreeGrafter"/>
</dbReference>
<dbReference type="AlphaFoldDB" id="A0A7W8YUB9"/>
<evidence type="ECO:0000256" key="1">
    <source>
        <dbReference type="ARBA" id="ARBA00023015"/>
    </source>
</evidence>
<dbReference type="Gene3D" id="1.10.10.60">
    <property type="entry name" value="Homeodomain-like"/>
    <property type="match status" value="1"/>
</dbReference>
<dbReference type="RefSeq" id="WP_183867638.1">
    <property type="nucleotide sequence ID" value="NZ_JACHCF010000006.1"/>
</dbReference>
<dbReference type="PROSITE" id="PS50977">
    <property type="entry name" value="HTH_TETR_2"/>
    <property type="match status" value="1"/>
</dbReference>
<dbReference type="PRINTS" id="PR00455">
    <property type="entry name" value="HTHTETR"/>
</dbReference>
<feature type="DNA-binding region" description="H-T-H motif" evidence="4">
    <location>
        <begin position="33"/>
        <end position="52"/>
    </location>
</feature>